<dbReference type="PaxDb" id="3847-GLYMA19G26790.1"/>
<feature type="non-terminal residue" evidence="1">
    <location>
        <position position="1"/>
    </location>
</feature>
<evidence type="ECO:0000313" key="1">
    <source>
        <dbReference type="EMBL" id="KRG94594.1"/>
    </source>
</evidence>
<keyword evidence="3" id="KW-1185">Reference proteome</keyword>
<dbReference type="AlphaFoldDB" id="A0A0R0ETN8"/>
<gene>
    <name evidence="1" type="ORF">GLYMA_19G096800</name>
</gene>
<reference evidence="2" key="2">
    <citation type="submission" date="2018-02" db="UniProtKB">
        <authorList>
            <consortium name="EnsemblPlants"/>
        </authorList>
    </citation>
    <scope>IDENTIFICATION</scope>
    <source>
        <strain evidence="2">Williams 82</strain>
    </source>
</reference>
<evidence type="ECO:0000313" key="3">
    <source>
        <dbReference type="Proteomes" id="UP000008827"/>
    </source>
</evidence>
<dbReference type="InParanoid" id="A0A0R0ETN8"/>
<protein>
    <submittedName>
        <fullName evidence="1 2">Uncharacterized protein</fullName>
    </submittedName>
</protein>
<dbReference type="EMBL" id="CM000852">
    <property type="protein sequence ID" value="KRG94594.1"/>
    <property type="molecule type" value="Genomic_DNA"/>
</dbReference>
<accession>A0A0R0ETN8</accession>
<reference evidence="1 2" key="1">
    <citation type="journal article" date="2010" name="Nature">
        <title>Genome sequence of the palaeopolyploid soybean.</title>
        <authorList>
            <person name="Schmutz J."/>
            <person name="Cannon S.B."/>
            <person name="Schlueter J."/>
            <person name="Ma J."/>
            <person name="Mitros T."/>
            <person name="Nelson W."/>
            <person name="Hyten D.L."/>
            <person name="Song Q."/>
            <person name="Thelen J.J."/>
            <person name="Cheng J."/>
            <person name="Xu D."/>
            <person name="Hellsten U."/>
            <person name="May G.D."/>
            <person name="Yu Y."/>
            <person name="Sakurai T."/>
            <person name="Umezawa T."/>
            <person name="Bhattacharyya M.K."/>
            <person name="Sandhu D."/>
            <person name="Valliyodan B."/>
            <person name="Lindquist E."/>
            <person name="Peto M."/>
            <person name="Grant D."/>
            <person name="Shu S."/>
            <person name="Goodstein D."/>
            <person name="Barry K."/>
            <person name="Futrell-Griggs M."/>
            <person name="Abernathy B."/>
            <person name="Du J."/>
            <person name="Tian Z."/>
            <person name="Zhu L."/>
            <person name="Gill N."/>
            <person name="Joshi T."/>
            <person name="Libault M."/>
            <person name="Sethuraman A."/>
            <person name="Zhang X.-C."/>
            <person name="Shinozaki K."/>
            <person name="Nguyen H.T."/>
            <person name="Wing R.A."/>
            <person name="Cregan P."/>
            <person name="Specht J."/>
            <person name="Grimwood J."/>
            <person name="Rokhsar D."/>
            <person name="Stacey G."/>
            <person name="Shoemaker R.C."/>
            <person name="Jackson S.A."/>
        </authorList>
    </citation>
    <scope>NUCLEOTIDE SEQUENCE</scope>
    <source>
        <strain evidence="2">cv. Williams 82</strain>
        <tissue evidence="1">Callus</tissue>
    </source>
</reference>
<reference evidence="1" key="3">
    <citation type="submission" date="2018-07" db="EMBL/GenBank/DDBJ databases">
        <title>WGS assembly of Glycine max.</title>
        <authorList>
            <person name="Schmutz J."/>
            <person name="Cannon S."/>
            <person name="Schlueter J."/>
            <person name="Ma J."/>
            <person name="Mitros T."/>
            <person name="Nelson W."/>
            <person name="Hyten D."/>
            <person name="Song Q."/>
            <person name="Thelen J."/>
            <person name="Cheng J."/>
            <person name="Xu D."/>
            <person name="Hellsten U."/>
            <person name="May G."/>
            <person name="Yu Y."/>
            <person name="Sakurai T."/>
            <person name="Umezawa T."/>
            <person name="Bhattacharyya M."/>
            <person name="Sandhu D."/>
            <person name="Valliyodan B."/>
            <person name="Lindquist E."/>
            <person name="Peto M."/>
            <person name="Grant D."/>
            <person name="Shu S."/>
            <person name="Goodstein D."/>
            <person name="Barry K."/>
            <person name="Futrell-Griggs M."/>
            <person name="Abernathy B."/>
            <person name="Du J."/>
            <person name="Tian Z."/>
            <person name="Zhu L."/>
            <person name="Gill N."/>
            <person name="Joshi T."/>
            <person name="Libault M."/>
            <person name="Sethuraman A."/>
            <person name="Zhang X."/>
            <person name="Shinozaki K."/>
            <person name="Nguyen H."/>
            <person name="Wing R."/>
            <person name="Cregan P."/>
            <person name="Specht J."/>
            <person name="Grimwood J."/>
            <person name="Rokhsar D."/>
            <person name="Stacey G."/>
            <person name="Shoemaker R."/>
            <person name="Jackson S."/>
        </authorList>
    </citation>
    <scope>NUCLEOTIDE SEQUENCE</scope>
    <source>
        <tissue evidence="1">Callus</tissue>
    </source>
</reference>
<dbReference type="Gramene" id="KRG94594">
    <property type="protein sequence ID" value="KRG94594"/>
    <property type="gene ID" value="GLYMA_19G096800"/>
</dbReference>
<evidence type="ECO:0000313" key="2">
    <source>
        <dbReference type="EnsemblPlants" id="KRG94594"/>
    </source>
</evidence>
<dbReference type="EnsemblPlants" id="KRG94594">
    <property type="protein sequence ID" value="KRG94594"/>
    <property type="gene ID" value="GLYMA_19G096800"/>
</dbReference>
<proteinExistence type="predicted"/>
<sequence>KVRGASQQCGCLVVVEVVLSRRPEERSVSQISPLSLRYLSPEQSTVILAEVKVRGASQQLNQARDSLANFHQTFLHNPRSPILPLFNCLFAFKFQILLCCSRIFSSAFDLFLFELVVVVSY</sequence>
<name>A0A0R0ETN8_SOYBN</name>
<organism evidence="1">
    <name type="scientific">Glycine max</name>
    <name type="common">Soybean</name>
    <name type="synonym">Glycine hispida</name>
    <dbReference type="NCBI Taxonomy" id="3847"/>
    <lineage>
        <taxon>Eukaryota</taxon>
        <taxon>Viridiplantae</taxon>
        <taxon>Streptophyta</taxon>
        <taxon>Embryophyta</taxon>
        <taxon>Tracheophyta</taxon>
        <taxon>Spermatophyta</taxon>
        <taxon>Magnoliopsida</taxon>
        <taxon>eudicotyledons</taxon>
        <taxon>Gunneridae</taxon>
        <taxon>Pentapetalae</taxon>
        <taxon>rosids</taxon>
        <taxon>fabids</taxon>
        <taxon>Fabales</taxon>
        <taxon>Fabaceae</taxon>
        <taxon>Papilionoideae</taxon>
        <taxon>50 kb inversion clade</taxon>
        <taxon>NPAAA clade</taxon>
        <taxon>indigoferoid/millettioid clade</taxon>
        <taxon>Phaseoleae</taxon>
        <taxon>Glycine</taxon>
        <taxon>Glycine subgen. Soja</taxon>
    </lineage>
</organism>
<dbReference type="Proteomes" id="UP000008827">
    <property type="component" value="Chromosome 19"/>
</dbReference>